<evidence type="ECO:0000256" key="12">
    <source>
        <dbReference type="ARBA" id="ARBA00025337"/>
    </source>
</evidence>
<evidence type="ECO:0000256" key="9">
    <source>
        <dbReference type="ARBA" id="ARBA00023134"/>
    </source>
</evidence>
<dbReference type="PANTHER" id="PTHR43134">
    <property type="entry name" value="SIGNAL RECOGNITION PARTICLE RECEPTOR SUBUNIT ALPHA"/>
    <property type="match status" value="1"/>
</dbReference>
<evidence type="ECO:0000256" key="5">
    <source>
        <dbReference type="ARBA" id="ARBA00022475"/>
    </source>
</evidence>
<keyword evidence="7" id="KW-1005">Bacterial flagellum biogenesis</keyword>
<evidence type="ECO:0000256" key="1">
    <source>
        <dbReference type="ARBA" id="ARBA00004413"/>
    </source>
</evidence>
<dbReference type="InterPro" id="IPR027417">
    <property type="entry name" value="P-loop_NTPase"/>
</dbReference>
<dbReference type="SMART" id="SM00382">
    <property type="entry name" value="AAA"/>
    <property type="match status" value="1"/>
</dbReference>
<keyword evidence="10" id="KW-0472">Membrane</keyword>
<evidence type="ECO:0000256" key="2">
    <source>
        <dbReference type="ARBA" id="ARBA00008531"/>
    </source>
</evidence>
<proteinExistence type="inferred from homology"/>
<dbReference type="Gene3D" id="1.20.120.1380">
    <property type="entry name" value="Flagellar FlhF biosynthesis protein, N domain"/>
    <property type="match status" value="1"/>
</dbReference>
<comment type="subcellular location">
    <subcellularLocation>
        <location evidence="1">Cell membrane</location>
        <topology evidence="1">Peripheral membrane protein</topology>
        <orientation evidence="1">Cytoplasmic side</orientation>
    </subcellularLocation>
</comment>
<keyword evidence="16" id="KW-0969">Cilium</keyword>
<dbReference type="SUPFAM" id="SSF52540">
    <property type="entry name" value="P-loop containing nucleoside triphosphate hydrolases"/>
    <property type="match status" value="1"/>
</dbReference>
<dbReference type="CDD" id="cd17873">
    <property type="entry name" value="FlhF"/>
    <property type="match status" value="1"/>
</dbReference>
<dbReference type="SMART" id="SM00962">
    <property type="entry name" value="SRP54"/>
    <property type="match status" value="1"/>
</dbReference>
<dbReference type="PANTHER" id="PTHR43134:SF3">
    <property type="entry name" value="FLAGELLAR BIOSYNTHESIS PROTEIN FLHF"/>
    <property type="match status" value="1"/>
</dbReference>
<accession>A0ABU8FXA8</accession>
<keyword evidence="5" id="KW-1003">Cell membrane</keyword>
<name>A0ABU8FXA8_9BACI</name>
<evidence type="ECO:0000256" key="4">
    <source>
        <dbReference type="ARBA" id="ARBA00022448"/>
    </source>
</evidence>
<dbReference type="Pfam" id="PF00448">
    <property type="entry name" value="SRP54"/>
    <property type="match status" value="1"/>
</dbReference>
<evidence type="ECO:0000256" key="7">
    <source>
        <dbReference type="ARBA" id="ARBA00022795"/>
    </source>
</evidence>
<evidence type="ECO:0000259" key="14">
    <source>
        <dbReference type="SMART" id="SM00382"/>
    </source>
</evidence>
<dbReference type="InterPro" id="IPR047040">
    <property type="entry name" value="FlhF__GTPase_dom"/>
</dbReference>
<comment type="similarity">
    <text evidence="2">Belongs to the GTP-binding SRP family.</text>
</comment>
<dbReference type="InterPro" id="IPR000897">
    <property type="entry name" value="SRP54_GTPase_dom"/>
</dbReference>
<keyword evidence="17" id="KW-1185">Reference proteome</keyword>
<evidence type="ECO:0000256" key="10">
    <source>
        <dbReference type="ARBA" id="ARBA00023136"/>
    </source>
</evidence>
<gene>
    <name evidence="16" type="primary">flhF</name>
    <name evidence="16" type="ORF">WAX78_14225</name>
</gene>
<evidence type="ECO:0000256" key="11">
    <source>
        <dbReference type="ARBA" id="ARBA00023225"/>
    </source>
</evidence>
<dbReference type="RefSeq" id="WP_336482928.1">
    <property type="nucleotide sequence ID" value="NZ_JBAWSV010000004.1"/>
</dbReference>
<evidence type="ECO:0000256" key="3">
    <source>
        <dbReference type="ARBA" id="ARBA00014919"/>
    </source>
</evidence>
<evidence type="ECO:0000313" key="16">
    <source>
        <dbReference type="EMBL" id="MEI4830610.1"/>
    </source>
</evidence>
<comment type="function">
    <text evidence="12">Necessary for flagellar biosynthesis. May be involved in translocation of the flagellum.</text>
</comment>
<evidence type="ECO:0000313" key="17">
    <source>
        <dbReference type="Proteomes" id="UP001367922"/>
    </source>
</evidence>
<dbReference type="EMBL" id="JBAWSV010000004">
    <property type="protein sequence ID" value="MEI4830610.1"/>
    <property type="molecule type" value="Genomic_DNA"/>
</dbReference>
<dbReference type="Gene3D" id="3.40.50.300">
    <property type="entry name" value="P-loop containing nucleotide triphosphate hydrolases"/>
    <property type="match status" value="1"/>
</dbReference>
<keyword evidence="6" id="KW-0547">Nucleotide-binding</keyword>
<keyword evidence="16" id="KW-0282">Flagellum</keyword>
<feature type="domain" description="AAA+ ATPase" evidence="14">
    <location>
        <begin position="227"/>
        <end position="365"/>
    </location>
</feature>
<keyword evidence="11" id="KW-1006">Bacterial flagellum protein export</keyword>
<protein>
    <recommendedName>
        <fullName evidence="3">Flagellar biosynthesis protein FlhF</fullName>
    </recommendedName>
    <alternativeName>
        <fullName evidence="13">Flagella-associated GTP-binding protein</fullName>
    </alternativeName>
</protein>
<organism evidence="16 17">
    <name type="scientific">Bacillus yunxiaonensis</name>
    <dbReference type="NCBI Taxonomy" id="3127665"/>
    <lineage>
        <taxon>Bacteria</taxon>
        <taxon>Bacillati</taxon>
        <taxon>Bacillota</taxon>
        <taxon>Bacilli</taxon>
        <taxon>Bacillales</taxon>
        <taxon>Bacillaceae</taxon>
        <taxon>Bacillus</taxon>
    </lineage>
</organism>
<keyword evidence="8" id="KW-0653">Protein transport</keyword>
<evidence type="ECO:0000256" key="8">
    <source>
        <dbReference type="ARBA" id="ARBA00022927"/>
    </source>
</evidence>
<keyword evidence="16" id="KW-0966">Cell projection</keyword>
<comment type="caution">
    <text evidence="16">The sequence shown here is derived from an EMBL/GenBank/DDBJ whole genome shotgun (WGS) entry which is preliminary data.</text>
</comment>
<keyword evidence="4" id="KW-0813">Transport</keyword>
<evidence type="ECO:0000256" key="6">
    <source>
        <dbReference type="ARBA" id="ARBA00022741"/>
    </source>
</evidence>
<dbReference type="InterPro" id="IPR003593">
    <property type="entry name" value="AAA+_ATPase"/>
</dbReference>
<keyword evidence="9" id="KW-0342">GTP-binding</keyword>
<dbReference type="Proteomes" id="UP001367922">
    <property type="component" value="Unassembled WGS sequence"/>
</dbReference>
<reference evidence="16 17" key="1">
    <citation type="submission" date="2024-01" db="EMBL/GenBank/DDBJ databases">
        <title>Seven novel Bacillus-like species.</title>
        <authorList>
            <person name="Liu G."/>
        </authorList>
    </citation>
    <scope>NUCLEOTIDE SEQUENCE [LARGE SCALE GENOMIC DNA]</scope>
    <source>
        <strain evidence="16 17">FJAT-53711</strain>
    </source>
</reference>
<evidence type="ECO:0000259" key="15">
    <source>
        <dbReference type="SMART" id="SM00962"/>
    </source>
</evidence>
<sequence length="423" mass="48911">MESAAKKESIKRIEAYSKSELYHKLFEEHGNDYYYVVDETVKRKIPFFWKKKYEMIVKIPQKSEEEQELFVTELVEEQSEEMIREEKIQSILHDLENKTHDIPYTPKPFAQSEEWLQKKQRLLQVFDKGLVVMKNIEKQEEKLEVIANLVNETSQEKEQGASVPFIIKKVLRTLEQNDVEEHFLTVYEKKLRAKFEHTSLITEEEVLQFILEDMSTHFQTENVFDKGVQTIALIGPTGVGKTTTLAKIAWQLYEQNKTVGFITTDYSRSGTVQQLQEYVKTIGAEVLAVRDADGMSRAFSYFKQEVPVDYILIDTAGKNYRTIESVQSMIETMEQIHPDYICLTLSASMKSKDMVEIITNFKDIHINGFIFTKFDETASIGELLKIPAVSTAPIVFTTDGQDVTQHLHIATAEHLAKQMLYTS</sequence>
<evidence type="ECO:0000256" key="13">
    <source>
        <dbReference type="ARBA" id="ARBA00030866"/>
    </source>
</evidence>
<feature type="domain" description="SRP54-type proteins GTP-binding" evidence="15">
    <location>
        <begin position="228"/>
        <end position="421"/>
    </location>
</feature>